<comment type="subcellular location">
    <subcellularLocation>
        <location evidence="1">Nucleus</location>
    </subcellularLocation>
</comment>
<accession>A0ABP0EGU9</accession>
<dbReference type="InterPro" id="IPR036322">
    <property type="entry name" value="WD40_repeat_dom_sf"/>
</dbReference>
<dbReference type="PANTHER" id="PTHR19865:SF0">
    <property type="entry name" value="U3 SMALL NUCLEOLAR RNA-INTERACTING PROTEIN 2"/>
    <property type="match status" value="1"/>
</dbReference>
<feature type="compositionally biased region" description="Polar residues" evidence="6">
    <location>
        <begin position="23"/>
        <end position="37"/>
    </location>
</feature>
<dbReference type="InterPro" id="IPR001680">
    <property type="entry name" value="WD40_rpt"/>
</dbReference>
<feature type="repeat" description="WD" evidence="5">
    <location>
        <begin position="433"/>
        <end position="468"/>
    </location>
</feature>
<keyword evidence="4" id="KW-0539">Nucleus</keyword>
<keyword evidence="3" id="KW-0677">Repeat</keyword>
<gene>
    <name evidence="7" type="primary">RRP9</name>
    <name evidence="7" type="ORF">CAAN4_E06018</name>
</gene>
<organism evidence="7 8">
    <name type="scientific">[Candida] anglica</name>
    <dbReference type="NCBI Taxonomy" id="148631"/>
    <lineage>
        <taxon>Eukaryota</taxon>
        <taxon>Fungi</taxon>
        <taxon>Dikarya</taxon>
        <taxon>Ascomycota</taxon>
        <taxon>Saccharomycotina</taxon>
        <taxon>Pichiomycetes</taxon>
        <taxon>Debaryomycetaceae</taxon>
        <taxon>Kurtzmaniella</taxon>
    </lineage>
</organism>
<dbReference type="SMART" id="SM00320">
    <property type="entry name" value="WD40"/>
    <property type="match status" value="5"/>
</dbReference>
<dbReference type="EMBL" id="OZ004257">
    <property type="protein sequence ID" value="CAK7907555.1"/>
    <property type="molecule type" value="Genomic_DNA"/>
</dbReference>
<dbReference type="PROSITE" id="PS50294">
    <property type="entry name" value="WD_REPEATS_REGION"/>
    <property type="match status" value="2"/>
</dbReference>
<keyword evidence="8" id="KW-1185">Reference proteome</keyword>
<evidence type="ECO:0000256" key="1">
    <source>
        <dbReference type="ARBA" id="ARBA00004123"/>
    </source>
</evidence>
<proteinExistence type="predicted"/>
<dbReference type="Proteomes" id="UP001497600">
    <property type="component" value="Chromosome E"/>
</dbReference>
<dbReference type="SUPFAM" id="SSF50978">
    <property type="entry name" value="WD40 repeat-like"/>
    <property type="match status" value="1"/>
</dbReference>
<dbReference type="InterPro" id="IPR015943">
    <property type="entry name" value="WD40/YVTN_repeat-like_dom_sf"/>
</dbReference>
<sequence length="533" mass="58810">MAGDPFLSDPSKKRKRGGARNSRPVTKQSKSRTQTPTVEDEEISGVSESDDEQGNISVGSETEEHNESALSSDEEFADENAADKRRRLAKQYLDNLKQNELGGDFNDFDAQDLDDDILSRRLQVDVAESKGFVYKFVGEKVEESLDGQKEEDNMVSVTRIGSKNMTGMALRAPYLYTISKDIELIKWKVNETGKGKQQRLKHTRGGSNREDHHIAPILCVAASPDGKYVVTGGADGRLIIWSSENLTCLKMLEVCRVGGINQVSFRRGTDQLYAACGDLRVRTFSINQFAQLEVLYGHQDSITDVASLSRETCVSVGARDKTAMFWKVAEESRLTFRGGDADRKVRKKKKVEGEEEVTEPEAPFVNEGSIDVVTMVDETHFVTGSDNGNLALWSLAKKKPLYTHRLGHGLEAALSSNSASAEVNLETAKAQVPDAHPYSITSVHAVPFSDVFVTGSYDGTLRVWKISSEGLRSFSLIGKVENVKGCVVSIVDWEVSAHKITFYALTSKEHKLGRWLGKIDGARNALVSFSVDI</sequence>
<protein>
    <submittedName>
        <fullName evidence="7">Ribosomal RNA-processing protein 9</fullName>
    </submittedName>
</protein>
<feature type="region of interest" description="Disordered" evidence="6">
    <location>
        <begin position="1"/>
        <end position="81"/>
    </location>
</feature>
<feature type="repeat" description="WD" evidence="5">
    <location>
        <begin position="295"/>
        <end position="336"/>
    </location>
</feature>
<evidence type="ECO:0000256" key="2">
    <source>
        <dbReference type="ARBA" id="ARBA00022574"/>
    </source>
</evidence>
<feature type="repeat" description="WD" evidence="5">
    <location>
        <begin position="210"/>
        <end position="251"/>
    </location>
</feature>
<dbReference type="PROSITE" id="PS50082">
    <property type="entry name" value="WD_REPEATS_2"/>
    <property type="match status" value="3"/>
</dbReference>
<dbReference type="PANTHER" id="PTHR19865">
    <property type="entry name" value="U3 SMALL NUCLEOLAR RNA INTERACTING PROTEIN 2"/>
    <property type="match status" value="1"/>
</dbReference>
<evidence type="ECO:0000256" key="3">
    <source>
        <dbReference type="ARBA" id="ARBA00022737"/>
    </source>
</evidence>
<evidence type="ECO:0000313" key="8">
    <source>
        <dbReference type="Proteomes" id="UP001497600"/>
    </source>
</evidence>
<evidence type="ECO:0000256" key="6">
    <source>
        <dbReference type="SAM" id="MobiDB-lite"/>
    </source>
</evidence>
<dbReference type="Pfam" id="PF00400">
    <property type="entry name" value="WD40"/>
    <property type="match status" value="3"/>
</dbReference>
<evidence type="ECO:0000256" key="4">
    <source>
        <dbReference type="ARBA" id="ARBA00023242"/>
    </source>
</evidence>
<reference evidence="7 8" key="1">
    <citation type="submission" date="2024-01" db="EMBL/GenBank/DDBJ databases">
        <authorList>
            <consortium name="Genoscope - CEA"/>
            <person name="William W."/>
        </authorList>
    </citation>
    <scope>NUCLEOTIDE SEQUENCE [LARGE SCALE GENOMIC DNA]</scope>
    <source>
        <strain evidence="7 8">29B2s-10</strain>
    </source>
</reference>
<keyword evidence="2 5" id="KW-0853">WD repeat</keyword>
<feature type="compositionally biased region" description="Acidic residues" evidence="6">
    <location>
        <begin position="38"/>
        <end position="53"/>
    </location>
</feature>
<dbReference type="Gene3D" id="2.130.10.10">
    <property type="entry name" value="YVTN repeat-like/Quinoprotein amine dehydrogenase"/>
    <property type="match status" value="1"/>
</dbReference>
<evidence type="ECO:0000256" key="5">
    <source>
        <dbReference type="PROSITE-ProRule" id="PRU00221"/>
    </source>
</evidence>
<dbReference type="InterPro" id="IPR039241">
    <property type="entry name" value="Rrp9-like"/>
</dbReference>
<evidence type="ECO:0000313" key="7">
    <source>
        <dbReference type="EMBL" id="CAK7907555.1"/>
    </source>
</evidence>
<name>A0ABP0EGU9_9ASCO</name>